<dbReference type="Pfam" id="PF07961">
    <property type="entry name" value="MBA1"/>
    <property type="match status" value="1"/>
</dbReference>
<comment type="caution">
    <text evidence="4">The sequence shown here is derived from an EMBL/GenBank/DDBJ whole genome shotgun (WGS) entry which is preliminary data.</text>
</comment>
<dbReference type="PANTHER" id="PTHR28554">
    <property type="entry name" value="39S RIBOSOMAL PROTEIN L45, MITOCHONDRIAL"/>
    <property type="match status" value="1"/>
</dbReference>
<protein>
    <recommendedName>
        <fullName evidence="6">Tim44-like domain-containing protein</fullName>
    </recommendedName>
</protein>
<sequence>MSRLPRQCLNLATRVSRISEHRHCPCPPQCVIGLRRSYASISKPDSKPREDSKDPKEKSLEFMELLQYSRGTMRYDPSLVPVETMDLHIPSYKSYKKDATWRDHISAILRTQRNAFINIITMYRIAKDDGFPGLHIKNIWSPEVFRAQSTSDSTWLAPFRKIALDTYKRLNEAVASRDEKTIKHLTAGEEQVHYLKLARAQDLSRVYEWKLIGERSPSRVLSIRAVVGNMDRGVEGSRLLVQALVKFDTLQSLEVYSKRGTLLHQQNEPKPVVEYLALQKRLWFNGPWVVRDRVYEGVDSQYEPPH</sequence>
<organism evidence="4 5">
    <name type="scientific">Sparassis crispa</name>
    <dbReference type="NCBI Taxonomy" id="139825"/>
    <lineage>
        <taxon>Eukaryota</taxon>
        <taxon>Fungi</taxon>
        <taxon>Dikarya</taxon>
        <taxon>Basidiomycota</taxon>
        <taxon>Agaricomycotina</taxon>
        <taxon>Agaricomycetes</taxon>
        <taxon>Polyporales</taxon>
        <taxon>Sparassidaceae</taxon>
        <taxon>Sparassis</taxon>
    </lineage>
</organism>
<dbReference type="GO" id="GO:0005743">
    <property type="term" value="C:mitochondrial inner membrane"/>
    <property type="evidence" value="ECO:0007669"/>
    <property type="project" value="InterPro"/>
</dbReference>
<dbReference type="GeneID" id="38780797"/>
<dbReference type="OrthoDB" id="19619at2759"/>
<proteinExistence type="predicted"/>
<dbReference type="Gene3D" id="3.10.450.240">
    <property type="match status" value="1"/>
</dbReference>
<reference evidence="4 5" key="1">
    <citation type="journal article" date="2018" name="Sci. Rep.">
        <title>Genome sequence of the cauliflower mushroom Sparassis crispa (Hanabiratake) and its association with beneficial usage.</title>
        <authorList>
            <person name="Kiyama R."/>
            <person name="Furutani Y."/>
            <person name="Kawaguchi K."/>
            <person name="Nakanishi T."/>
        </authorList>
    </citation>
    <scope>NUCLEOTIDE SEQUENCE [LARGE SCALE GENOMIC DNA]</scope>
</reference>
<dbReference type="AlphaFoldDB" id="A0A401GNY4"/>
<dbReference type="InterPro" id="IPR051975">
    <property type="entry name" value="mtLSU_mL45"/>
</dbReference>
<accession>A0A401GNY4</accession>
<keyword evidence="3" id="KW-0496">Mitochondrion</keyword>
<evidence type="ECO:0008006" key="6">
    <source>
        <dbReference type="Google" id="ProtNLM"/>
    </source>
</evidence>
<dbReference type="InParanoid" id="A0A401GNY4"/>
<dbReference type="RefSeq" id="XP_027614793.1">
    <property type="nucleotide sequence ID" value="XM_027758992.1"/>
</dbReference>
<name>A0A401GNY4_9APHY</name>
<evidence type="ECO:0000256" key="3">
    <source>
        <dbReference type="ARBA" id="ARBA00023128"/>
    </source>
</evidence>
<dbReference type="Proteomes" id="UP000287166">
    <property type="component" value="Unassembled WGS sequence"/>
</dbReference>
<comment type="subcellular location">
    <subcellularLocation>
        <location evidence="1">Mitochondrion</location>
    </subcellularLocation>
</comment>
<evidence type="ECO:0000256" key="2">
    <source>
        <dbReference type="ARBA" id="ARBA00022946"/>
    </source>
</evidence>
<dbReference type="GO" id="GO:0032979">
    <property type="term" value="P:protein insertion into mitochondrial inner membrane from matrix"/>
    <property type="evidence" value="ECO:0007669"/>
    <property type="project" value="InterPro"/>
</dbReference>
<dbReference type="InterPro" id="IPR024621">
    <property type="entry name" value="Mba1"/>
</dbReference>
<keyword evidence="5" id="KW-1185">Reference proteome</keyword>
<dbReference type="PANTHER" id="PTHR28554:SF1">
    <property type="entry name" value="LARGE RIBOSOMAL SUBUNIT PROTEIN ML45"/>
    <property type="match status" value="1"/>
</dbReference>
<evidence type="ECO:0000313" key="4">
    <source>
        <dbReference type="EMBL" id="GBE83880.1"/>
    </source>
</evidence>
<gene>
    <name evidence="4" type="ORF">SCP_0509370</name>
</gene>
<dbReference type="EMBL" id="BFAD01000005">
    <property type="protein sequence ID" value="GBE83880.1"/>
    <property type="molecule type" value="Genomic_DNA"/>
</dbReference>
<evidence type="ECO:0000256" key="1">
    <source>
        <dbReference type="ARBA" id="ARBA00004173"/>
    </source>
</evidence>
<evidence type="ECO:0000313" key="5">
    <source>
        <dbReference type="Proteomes" id="UP000287166"/>
    </source>
</evidence>
<keyword evidence="2" id="KW-0809">Transit peptide</keyword>